<gene>
    <name evidence="8" type="ORF">BS47DRAFT_1375177</name>
</gene>
<organism evidence="8 9">
    <name type="scientific">Hydnum rufescens UP504</name>
    <dbReference type="NCBI Taxonomy" id="1448309"/>
    <lineage>
        <taxon>Eukaryota</taxon>
        <taxon>Fungi</taxon>
        <taxon>Dikarya</taxon>
        <taxon>Basidiomycota</taxon>
        <taxon>Agaricomycotina</taxon>
        <taxon>Agaricomycetes</taxon>
        <taxon>Cantharellales</taxon>
        <taxon>Hydnaceae</taxon>
        <taxon>Hydnum</taxon>
    </lineage>
</organism>
<dbReference type="GO" id="GO:0009437">
    <property type="term" value="P:carnitine metabolic process"/>
    <property type="evidence" value="ECO:0007669"/>
    <property type="project" value="TreeGrafter"/>
</dbReference>
<dbReference type="InterPro" id="IPR042231">
    <property type="entry name" value="Cho/carn_acyl_trans_2"/>
</dbReference>
<reference evidence="8" key="1">
    <citation type="journal article" date="2020" name="Nat. Commun.">
        <title>Large-scale genome sequencing of mycorrhizal fungi provides insights into the early evolution of symbiotic traits.</title>
        <authorList>
            <person name="Miyauchi S."/>
            <person name="Kiss E."/>
            <person name="Kuo A."/>
            <person name="Drula E."/>
            <person name="Kohler A."/>
            <person name="Sanchez-Garcia M."/>
            <person name="Morin E."/>
            <person name="Andreopoulos B."/>
            <person name="Barry K.W."/>
            <person name="Bonito G."/>
            <person name="Buee M."/>
            <person name="Carver A."/>
            <person name="Chen C."/>
            <person name="Cichocki N."/>
            <person name="Clum A."/>
            <person name="Culley D."/>
            <person name="Crous P.W."/>
            <person name="Fauchery L."/>
            <person name="Girlanda M."/>
            <person name="Hayes R.D."/>
            <person name="Keri Z."/>
            <person name="LaButti K."/>
            <person name="Lipzen A."/>
            <person name="Lombard V."/>
            <person name="Magnuson J."/>
            <person name="Maillard F."/>
            <person name="Murat C."/>
            <person name="Nolan M."/>
            <person name="Ohm R.A."/>
            <person name="Pangilinan J."/>
            <person name="Pereira M.F."/>
            <person name="Perotto S."/>
            <person name="Peter M."/>
            <person name="Pfister S."/>
            <person name="Riley R."/>
            <person name="Sitrit Y."/>
            <person name="Stielow J.B."/>
            <person name="Szollosi G."/>
            <person name="Zifcakova L."/>
            <person name="Stursova M."/>
            <person name="Spatafora J.W."/>
            <person name="Tedersoo L."/>
            <person name="Vaario L.M."/>
            <person name="Yamada A."/>
            <person name="Yan M."/>
            <person name="Wang P."/>
            <person name="Xu J."/>
            <person name="Bruns T."/>
            <person name="Baldrian P."/>
            <person name="Vilgalys R."/>
            <person name="Dunand C."/>
            <person name="Henrissat B."/>
            <person name="Grigoriev I.V."/>
            <person name="Hibbett D."/>
            <person name="Nagy L.G."/>
            <person name="Martin F.M."/>
        </authorList>
    </citation>
    <scope>NUCLEOTIDE SEQUENCE</scope>
    <source>
        <strain evidence="8">UP504</strain>
    </source>
</reference>
<dbReference type="EMBL" id="MU128920">
    <property type="protein sequence ID" value="KAF9518984.1"/>
    <property type="molecule type" value="Genomic_DNA"/>
</dbReference>
<keyword evidence="3 5" id="KW-0012">Acyltransferase</keyword>
<feature type="domain" description="Choline/carnitine acyltransferase" evidence="7">
    <location>
        <begin position="31"/>
        <end position="604"/>
    </location>
</feature>
<dbReference type="Pfam" id="PF00755">
    <property type="entry name" value="Carn_acyltransf"/>
    <property type="match status" value="1"/>
</dbReference>
<evidence type="ECO:0000256" key="1">
    <source>
        <dbReference type="ARBA" id="ARBA00005232"/>
    </source>
</evidence>
<evidence type="ECO:0000256" key="2">
    <source>
        <dbReference type="ARBA" id="ARBA00022679"/>
    </source>
</evidence>
<comment type="similarity">
    <text evidence="1 5">Belongs to the carnitine/choline acetyltransferase family.</text>
</comment>
<dbReference type="InterPro" id="IPR023213">
    <property type="entry name" value="CAT-like_dom_sf"/>
</dbReference>
<dbReference type="PROSITE" id="PS00440">
    <property type="entry name" value="ACYLTRANSF_C_2"/>
    <property type="match status" value="1"/>
</dbReference>
<dbReference type="OrthoDB" id="240216at2759"/>
<comment type="caution">
    <text evidence="8">The sequence shown here is derived from an EMBL/GenBank/DDBJ whole genome shotgun (WGS) entry which is preliminary data.</text>
</comment>
<feature type="active site" description="Proton acceptor" evidence="4">
    <location>
        <position position="335"/>
    </location>
</feature>
<dbReference type="Gene3D" id="3.30.559.70">
    <property type="entry name" value="Choline/Carnitine o-acyltransferase, domain 2"/>
    <property type="match status" value="1"/>
</dbReference>
<dbReference type="Proteomes" id="UP000886523">
    <property type="component" value="Unassembled WGS sequence"/>
</dbReference>
<dbReference type="AlphaFoldDB" id="A0A9P6B7J6"/>
<dbReference type="InterPro" id="IPR039551">
    <property type="entry name" value="Cho/carn_acyl_trans"/>
</dbReference>
<dbReference type="GO" id="GO:0005777">
    <property type="term" value="C:peroxisome"/>
    <property type="evidence" value="ECO:0007669"/>
    <property type="project" value="TreeGrafter"/>
</dbReference>
<dbReference type="PANTHER" id="PTHR22589">
    <property type="entry name" value="CARNITINE O-ACYLTRANSFERASE"/>
    <property type="match status" value="1"/>
</dbReference>
<dbReference type="SUPFAM" id="SSF52777">
    <property type="entry name" value="CoA-dependent acyltransferases"/>
    <property type="match status" value="2"/>
</dbReference>
<protein>
    <recommendedName>
        <fullName evidence="7">Choline/carnitine acyltransferase domain-containing protein</fullName>
    </recommendedName>
</protein>
<dbReference type="InterPro" id="IPR000542">
    <property type="entry name" value="Carn_acyl_trans"/>
</dbReference>
<feature type="region of interest" description="Disordered" evidence="6">
    <location>
        <begin position="1"/>
        <end position="21"/>
    </location>
</feature>
<proteinExistence type="inferred from homology"/>
<name>A0A9P6B7J6_9AGAM</name>
<dbReference type="GO" id="GO:0005739">
    <property type="term" value="C:mitochondrion"/>
    <property type="evidence" value="ECO:0007669"/>
    <property type="project" value="TreeGrafter"/>
</dbReference>
<evidence type="ECO:0000256" key="3">
    <source>
        <dbReference type="ARBA" id="ARBA00023315"/>
    </source>
</evidence>
<keyword evidence="2 5" id="KW-0808">Transferase</keyword>
<evidence type="ECO:0000313" key="9">
    <source>
        <dbReference type="Proteomes" id="UP000886523"/>
    </source>
</evidence>
<dbReference type="GO" id="GO:0004092">
    <property type="term" value="F:carnitine O-acetyltransferase activity"/>
    <property type="evidence" value="ECO:0007669"/>
    <property type="project" value="TreeGrafter"/>
</dbReference>
<keyword evidence="9" id="KW-1185">Reference proteome</keyword>
<evidence type="ECO:0000256" key="6">
    <source>
        <dbReference type="SAM" id="MobiDB-lite"/>
    </source>
</evidence>
<dbReference type="Gene3D" id="3.30.559.10">
    <property type="entry name" value="Chloramphenicol acetyltransferase-like domain"/>
    <property type="match status" value="1"/>
</dbReference>
<accession>A0A9P6B7J6</accession>
<evidence type="ECO:0000256" key="4">
    <source>
        <dbReference type="PIRSR" id="PIRSR600542-1"/>
    </source>
</evidence>
<evidence type="ECO:0000259" key="7">
    <source>
        <dbReference type="Pfam" id="PF00755"/>
    </source>
</evidence>
<evidence type="ECO:0000256" key="5">
    <source>
        <dbReference type="RuleBase" id="RU003801"/>
    </source>
</evidence>
<sequence>MAKVPLDWKSRAPRPPAGTSTFAAQDVLPRLPVPDLDTTLAKLEHSLLPLAHSADELDAARRKIQSFGAQGGIGKTLHERLLARANDPGRVNWLEEFWDDAAYLTYRDTVVVNVSYYYGFEDHPSHLPQTPANRAASLTRSALLFRRALKQGHVEPDRVKEGPLCMDSWRWMFDCCRVPGLDGKDFSVTAAKEGETGDSGFIVVIRKGRFWKVDVSVQNRLLSTTELERQIQHIYDNTTHEFPPVGVLPTNNRDIWASDYALLSQSKHNQTILDTIESCAFVVCLDSENPETHVEFSKANWYGGVEGAEVGNRWFDKPVQFVIWDNGKAGMVGEHSVMDGTPTARMSGEVVAAVKSPGFDHGTDSVSLAIFPPQPLDWELSPALQTSIDRAKAAAHVLISSQSLTFLRTSYGKAQIKAFGFSPDSWTQMVIQLAYHRLVGGRQNRYGGTYEAATTRRFQHGRTEAIRVVTEESTRWCESMDPDVSISKEERRNLFAAACKVHGRDARDAGSGLGIDRHLFGLRKMIKEGETTPEIFADPLFVRSSTWVLSTSAIHDPHFQVYGWGEVVPHGFGVPYVTGFDDYLQFTLTSRKEMPNEQFSAELDRAAEDVRALFNDDSIHSKL</sequence>
<feature type="compositionally biased region" description="Basic and acidic residues" evidence="6">
    <location>
        <begin position="1"/>
        <end position="10"/>
    </location>
</feature>
<dbReference type="PANTHER" id="PTHR22589:SF103">
    <property type="entry name" value="CARNITINE O-ACETYL-TRANSFERASE, ISOFORM A-RELATED"/>
    <property type="match status" value="1"/>
</dbReference>
<evidence type="ECO:0000313" key="8">
    <source>
        <dbReference type="EMBL" id="KAF9518984.1"/>
    </source>
</evidence>